<dbReference type="Pfam" id="PF07714">
    <property type="entry name" value="PK_Tyr_Ser-Thr"/>
    <property type="match status" value="1"/>
</dbReference>
<name>A0ABP0TD11_9BRYO</name>
<dbReference type="InterPro" id="IPR001245">
    <property type="entry name" value="Ser-Thr/Tyr_kinase_cat_dom"/>
</dbReference>
<evidence type="ECO:0000259" key="2">
    <source>
        <dbReference type="PROSITE" id="PS51746"/>
    </source>
</evidence>
<dbReference type="InterPro" id="IPR011009">
    <property type="entry name" value="Kinase-like_dom_sf"/>
</dbReference>
<gene>
    <name evidence="3" type="ORF">CSSPTR1EN2_LOCUS2071</name>
</gene>
<dbReference type="SMART" id="SM00332">
    <property type="entry name" value="PP2Cc"/>
    <property type="match status" value="1"/>
</dbReference>
<reference evidence="3" key="1">
    <citation type="submission" date="2024-02" db="EMBL/GenBank/DDBJ databases">
        <authorList>
            <consortium name="ELIXIR-Norway"/>
            <consortium name="Elixir Norway"/>
        </authorList>
    </citation>
    <scope>NUCLEOTIDE SEQUENCE</scope>
</reference>
<dbReference type="InterPro" id="IPR036457">
    <property type="entry name" value="PPM-type-like_dom_sf"/>
</dbReference>
<feature type="domain" description="PPM-type phosphatase" evidence="2">
    <location>
        <begin position="492"/>
        <end position="738"/>
    </location>
</feature>
<dbReference type="Gene3D" id="3.60.40.10">
    <property type="entry name" value="PPM-type phosphatase domain"/>
    <property type="match status" value="1"/>
</dbReference>
<keyword evidence="4" id="KW-1185">Reference proteome</keyword>
<evidence type="ECO:0000313" key="4">
    <source>
        <dbReference type="Proteomes" id="UP001497512"/>
    </source>
</evidence>
<organism evidence="3 4">
    <name type="scientific">Sphagnum troendelagicum</name>
    <dbReference type="NCBI Taxonomy" id="128251"/>
    <lineage>
        <taxon>Eukaryota</taxon>
        <taxon>Viridiplantae</taxon>
        <taxon>Streptophyta</taxon>
        <taxon>Embryophyta</taxon>
        <taxon>Bryophyta</taxon>
        <taxon>Sphagnophytina</taxon>
        <taxon>Sphagnopsida</taxon>
        <taxon>Sphagnales</taxon>
        <taxon>Sphagnaceae</taxon>
        <taxon>Sphagnum</taxon>
    </lineage>
</organism>
<dbReference type="Proteomes" id="UP001497512">
    <property type="component" value="Chromosome 10"/>
</dbReference>
<dbReference type="Pfam" id="PF00069">
    <property type="entry name" value="Pkinase"/>
    <property type="match status" value="1"/>
</dbReference>
<dbReference type="PANTHER" id="PTHR47992">
    <property type="entry name" value="PROTEIN PHOSPHATASE"/>
    <property type="match status" value="1"/>
</dbReference>
<dbReference type="Pfam" id="PF00481">
    <property type="entry name" value="PP2C"/>
    <property type="match status" value="1"/>
</dbReference>
<proteinExistence type="predicted"/>
<evidence type="ECO:0008006" key="5">
    <source>
        <dbReference type="Google" id="ProtNLM"/>
    </source>
</evidence>
<sequence>MDLFLECREVARTLNLKCEQVKFNKCLCRVVANTYSRSLQRDFGLTDAPAWQTTLLELRRVMFCGEEMVAQWTHKNWWKSVISSSDSALIQKRVLLHLTEFLFCVKVLTLIASNHGSLDGRFVRPDVDLMLKMNLLTPDVEKASQRDIESLLGSVEAYRKRLFPTRDGIKLAEYVLNKFRVAKYMLSTNSDHGHLRLIDYDDVKLGDLLGIGRRSFGVVSECEFLGEKAAAKVFRSVSTVTGLKAVQNEAALQARLRHPNVVQFIGYAVKGSMHCIVTELMSMNLQRYLHELSYSDRYNMDHGRLHVPLLLAINIMLQIAEAMKYFHETGVMYSDLKASSVLVNVMESVDSYLPCSVQVKLNINANSQLSSDNSGFTTMQILPSIRQGDRPTLPSDCPAHLSATINKCWATRPEDRPEFSEICQILVGCKGTIMSCSSPSLPFRISEPRNRTNDGSYTGSIIAMGNTEKWAQGNGRIANLSGGGFSEFPAFSFGYSSLCGKVGSMQVFHQIPEIGDQAIRLFGVVDGHGLRHAAYYVARHLFDSLLKHPKLLDDTKLAIAEAYEQTDQDYLKKEDDQQSIVGSTACTAVLVGERLLVANVGDSRAVICRGGNAVVLSCDHKPTRTDEWQRIDDMGGIVIWDGTHWLVQGVGGLSRAFGDRLLKQYVVAEPEIQEVTIEEGVDFLVLASAGLWDVVSNQDAVSMVQEYIADVEEAANRLTEEAHHRGSTKNITCVIVCFNHNHLLQSRP</sequence>
<dbReference type="InterPro" id="IPR001932">
    <property type="entry name" value="PPM-type_phosphatase-like_dom"/>
</dbReference>
<protein>
    <recommendedName>
        <fullName evidence="5">Protein-serine/threonine phosphatase</fullName>
    </recommendedName>
</protein>
<dbReference type="PROSITE" id="PS50011">
    <property type="entry name" value="PROTEIN_KINASE_DOM"/>
    <property type="match status" value="1"/>
</dbReference>
<dbReference type="InterPro" id="IPR015655">
    <property type="entry name" value="PP2C"/>
</dbReference>
<dbReference type="EMBL" id="OZ019902">
    <property type="protein sequence ID" value="CAK9193530.1"/>
    <property type="molecule type" value="Genomic_DNA"/>
</dbReference>
<dbReference type="SUPFAM" id="SSF81606">
    <property type="entry name" value="PP2C-like"/>
    <property type="match status" value="1"/>
</dbReference>
<evidence type="ECO:0000259" key="1">
    <source>
        <dbReference type="PROSITE" id="PS50011"/>
    </source>
</evidence>
<accession>A0ABP0TD11</accession>
<evidence type="ECO:0000313" key="3">
    <source>
        <dbReference type="EMBL" id="CAK9193530.1"/>
    </source>
</evidence>
<dbReference type="InterPro" id="IPR000719">
    <property type="entry name" value="Prot_kinase_dom"/>
</dbReference>
<dbReference type="PROSITE" id="PS51746">
    <property type="entry name" value="PPM_2"/>
    <property type="match status" value="1"/>
</dbReference>
<dbReference type="CDD" id="cd00143">
    <property type="entry name" value="PP2Cc"/>
    <property type="match status" value="1"/>
</dbReference>
<feature type="domain" description="Protein kinase" evidence="1">
    <location>
        <begin position="205"/>
        <end position="571"/>
    </location>
</feature>
<dbReference type="Gene3D" id="1.10.510.10">
    <property type="entry name" value="Transferase(Phosphotransferase) domain 1"/>
    <property type="match status" value="2"/>
</dbReference>
<dbReference type="SUPFAM" id="SSF56112">
    <property type="entry name" value="Protein kinase-like (PK-like)"/>
    <property type="match status" value="1"/>
</dbReference>
<dbReference type="Gene3D" id="3.30.200.20">
    <property type="entry name" value="Phosphorylase Kinase, domain 1"/>
    <property type="match status" value="1"/>
</dbReference>